<accession>A0AAV0U5P2</accession>
<dbReference type="Proteomes" id="UP001159659">
    <property type="component" value="Unassembled WGS sequence"/>
</dbReference>
<sequence length="180" mass="19737">MTSPGNESQTLRDLIEGDLDEAVDYESDTVFVGPDGSPLTTLTGEDDSSHAPNPFPEHGAADALTALLDPPDVSSTATVTDPLDKKQQQTIDKEEGAKRRTKNMARLQGQVQATYSGRTPLRKHLEIPFLAGPLGLRPFHPRISLRDRLFDNAIWNPISLRKANTWHASLGKCAVHQFLS</sequence>
<evidence type="ECO:0000313" key="3">
    <source>
        <dbReference type="Proteomes" id="UP001159659"/>
    </source>
</evidence>
<proteinExistence type="predicted"/>
<feature type="compositionally biased region" description="Low complexity" evidence="1">
    <location>
        <begin position="61"/>
        <end position="72"/>
    </location>
</feature>
<evidence type="ECO:0000313" key="2">
    <source>
        <dbReference type="EMBL" id="CAI5731698.1"/>
    </source>
</evidence>
<reference evidence="2" key="1">
    <citation type="submission" date="2022-12" db="EMBL/GenBank/DDBJ databases">
        <authorList>
            <person name="Webb A."/>
        </authorList>
    </citation>
    <scope>NUCLEOTIDE SEQUENCE</scope>
    <source>
        <strain evidence="2">Pf2</strain>
    </source>
</reference>
<protein>
    <submittedName>
        <fullName evidence="2">Uncharacterized protein</fullName>
    </submittedName>
</protein>
<gene>
    <name evidence="2" type="ORF">PFR002_LOCUS6657</name>
</gene>
<organism evidence="2 3">
    <name type="scientific">Peronospora farinosa</name>
    <dbReference type="NCBI Taxonomy" id="134698"/>
    <lineage>
        <taxon>Eukaryota</taxon>
        <taxon>Sar</taxon>
        <taxon>Stramenopiles</taxon>
        <taxon>Oomycota</taxon>
        <taxon>Peronosporomycetes</taxon>
        <taxon>Peronosporales</taxon>
        <taxon>Peronosporaceae</taxon>
        <taxon>Peronospora</taxon>
    </lineage>
</organism>
<name>A0AAV0U5P2_9STRA</name>
<evidence type="ECO:0000256" key="1">
    <source>
        <dbReference type="SAM" id="MobiDB-lite"/>
    </source>
</evidence>
<feature type="compositionally biased region" description="Basic and acidic residues" evidence="1">
    <location>
        <begin position="82"/>
        <end position="97"/>
    </location>
</feature>
<comment type="caution">
    <text evidence="2">The sequence shown here is derived from an EMBL/GenBank/DDBJ whole genome shotgun (WGS) entry which is preliminary data.</text>
</comment>
<dbReference type="AlphaFoldDB" id="A0AAV0U5P2"/>
<dbReference type="EMBL" id="CANTFK010000863">
    <property type="protein sequence ID" value="CAI5731698.1"/>
    <property type="molecule type" value="Genomic_DNA"/>
</dbReference>
<feature type="region of interest" description="Disordered" evidence="1">
    <location>
        <begin position="29"/>
        <end position="97"/>
    </location>
</feature>